<gene>
    <name evidence="4" type="ORF">IQ17_05085</name>
</gene>
<dbReference type="GO" id="GO:0006310">
    <property type="term" value="P:DNA recombination"/>
    <property type="evidence" value="ECO:0007669"/>
    <property type="project" value="UniProtKB-KW"/>
</dbReference>
<evidence type="ECO:0000313" key="5">
    <source>
        <dbReference type="Proteomes" id="UP000317176"/>
    </source>
</evidence>
<feature type="region of interest" description="Disordered" evidence="2">
    <location>
        <begin position="387"/>
        <end position="407"/>
    </location>
</feature>
<evidence type="ECO:0000256" key="1">
    <source>
        <dbReference type="ARBA" id="ARBA00023172"/>
    </source>
</evidence>
<dbReference type="Proteomes" id="UP000317176">
    <property type="component" value="Unassembled WGS sequence"/>
</dbReference>
<protein>
    <submittedName>
        <fullName evidence="4">Phage integrase family protein</fullName>
    </submittedName>
</protein>
<keyword evidence="1" id="KW-0233">DNA recombination</keyword>
<dbReference type="GO" id="GO:0015074">
    <property type="term" value="P:DNA integration"/>
    <property type="evidence" value="ECO:0007669"/>
    <property type="project" value="InterPro"/>
</dbReference>
<evidence type="ECO:0000256" key="2">
    <source>
        <dbReference type="SAM" id="MobiDB-lite"/>
    </source>
</evidence>
<dbReference type="Gene3D" id="1.10.443.10">
    <property type="entry name" value="Intergrase catalytic core"/>
    <property type="match status" value="1"/>
</dbReference>
<dbReference type="SUPFAM" id="SSF56349">
    <property type="entry name" value="DNA breaking-rejoining enzymes"/>
    <property type="match status" value="1"/>
</dbReference>
<dbReference type="OrthoDB" id="6819422at2"/>
<dbReference type="InterPro" id="IPR013762">
    <property type="entry name" value="Integrase-like_cat_sf"/>
</dbReference>
<evidence type="ECO:0000313" key="4">
    <source>
        <dbReference type="EMBL" id="TWH99785.1"/>
    </source>
</evidence>
<sequence length="407" mass="46390">MEWGDITPLRTKVTRLEEGDLFVMVVNRYGLQSDNATQYCMEVLRPTGIALATMRRKMEVVCQFHNWCGDRGIDFLQRLESGAFFTQSEENDLREGLRDDLREPAVKKRAGSKARPVVGAAHWRNRCAEVRDYVAWHAEPIILRISALDARQEARARLASFKENIVDGIRVRGKPMAPGLTEEQSPVFIAAITPGDPTNPFESRNHPRNHALWLTFHDGGLRLGECIGLKTTDCFLNGSRKHLMVERRPDDLHEPRRNAPLAKTLPHRVDIGDRLARVLHNFIVDHRPSYPGAKRSPYVFPSEDGGPLTKETVAYMYRRLREKVPGLPKRFSTNDLRRSWNNRFAKAAKKAGLSDERSAVVANHAQGRVPHSVQAEKYRGLYNQEQTAEINKRMQDEAVARSKETDR</sequence>
<dbReference type="CDD" id="cd00397">
    <property type="entry name" value="DNA_BRE_C"/>
    <property type="match status" value="1"/>
</dbReference>
<comment type="caution">
    <text evidence="4">The sequence shown here is derived from an EMBL/GenBank/DDBJ whole genome shotgun (WGS) entry which is preliminary data.</text>
</comment>
<evidence type="ECO:0000259" key="3">
    <source>
        <dbReference type="PROSITE" id="PS51898"/>
    </source>
</evidence>
<reference evidence="4 5" key="1">
    <citation type="journal article" date="2015" name="Stand. Genomic Sci.">
        <title>Genomic Encyclopedia of Bacterial and Archaeal Type Strains, Phase III: the genomes of soil and plant-associated and newly described type strains.</title>
        <authorList>
            <person name="Whitman W.B."/>
            <person name="Woyke T."/>
            <person name="Klenk H.P."/>
            <person name="Zhou Y."/>
            <person name="Lilburn T.G."/>
            <person name="Beck B.J."/>
            <person name="De Vos P."/>
            <person name="Vandamme P."/>
            <person name="Eisen J.A."/>
            <person name="Garrity G."/>
            <person name="Hugenholtz P."/>
            <person name="Kyrpides N.C."/>
        </authorList>
    </citation>
    <scope>NUCLEOTIDE SEQUENCE [LARGE SCALE GENOMIC DNA]</scope>
    <source>
        <strain evidence="4 5">CGMCC 1.10947</strain>
    </source>
</reference>
<dbReference type="InterPro" id="IPR011010">
    <property type="entry name" value="DNA_brk_join_enz"/>
</dbReference>
<dbReference type="PROSITE" id="PS51898">
    <property type="entry name" value="TYR_RECOMBINASE"/>
    <property type="match status" value="1"/>
</dbReference>
<dbReference type="InterPro" id="IPR002104">
    <property type="entry name" value="Integrase_catalytic"/>
</dbReference>
<feature type="compositionally biased region" description="Basic and acidic residues" evidence="2">
    <location>
        <begin position="390"/>
        <end position="407"/>
    </location>
</feature>
<name>A0A562KWZ2_9BRAD</name>
<dbReference type="GO" id="GO:0003677">
    <property type="term" value="F:DNA binding"/>
    <property type="evidence" value="ECO:0007669"/>
    <property type="project" value="InterPro"/>
</dbReference>
<proteinExistence type="predicted"/>
<keyword evidence="5" id="KW-1185">Reference proteome</keyword>
<organism evidence="4 5">
    <name type="scientific">Bradyrhizobium daqingense</name>
    <dbReference type="NCBI Taxonomy" id="993502"/>
    <lineage>
        <taxon>Bacteria</taxon>
        <taxon>Pseudomonadati</taxon>
        <taxon>Pseudomonadota</taxon>
        <taxon>Alphaproteobacteria</taxon>
        <taxon>Hyphomicrobiales</taxon>
        <taxon>Nitrobacteraceae</taxon>
        <taxon>Bradyrhizobium</taxon>
    </lineage>
</organism>
<dbReference type="Pfam" id="PF00589">
    <property type="entry name" value="Phage_integrase"/>
    <property type="match status" value="1"/>
</dbReference>
<dbReference type="AlphaFoldDB" id="A0A562KWZ2"/>
<feature type="domain" description="Tyr recombinase" evidence="3">
    <location>
        <begin position="175"/>
        <end position="391"/>
    </location>
</feature>
<accession>A0A562KWZ2</accession>
<dbReference type="RefSeq" id="WP_145639389.1">
    <property type="nucleotide sequence ID" value="NZ_CP088014.1"/>
</dbReference>
<dbReference type="EMBL" id="VLKL01000016">
    <property type="protein sequence ID" value="TWH99785.1"/>
    <property type="molecule type" value="Genomic_DNA"/>
</dbReference>